<feature type="region of interest" description="Disordered" evidence="1">
    <location>
        <begin position="32"/>
        <end position="137"/>
    </location>
</feature>
<proteinExistence type="predicted"/>
<dbReference type="AlphaFoldDB" id="A0A480IYT3"/>
<dbReference type="EMBL" id="DQIR01086259">
    <property type="protein sequence ID" value="HDA41735.1"/>
    <property type="molecule type" value="Transcribed_RNA"/>
</dbReference>
<protein>
    <submittedName>
        <fullName evidence="2">ABI gene family member 3 isoform X1</fullName>
    </submittedName>
</protein>
<dbReference type="EMBL" id="DQIR01330309">
    <property type="protein sequence ID" value="HDC85717.1"/>
    <property type="molecule type" value="Transcribed_RNA"/>
</dbReference>
<feature type="compositionally biased region" description="Gly residues" evidence="1">
    <location>
        <begin position="56"/>
        <end position="84"/>
    </location>
</feature>
<name>A0A480IYT3_PIG</name>
<sequence>MQITVPSEKESSLSFWPVYGYSVTTFSKYASGIQLGSSGPKPGGGGGGSPKSSTSRGGGGGRSRGRGSSGAGGGRDSSSSGGGSRKTSEAAGGGGGGAACPLTAETPPTPSALPAEAREEAEEAAESLPLGTTGGCTGSGIRGALLGVEGKGVSKREGCWQAGGRDGEEVVAGSWQLAGGSLAPGLKRGWGSRVCGLGRGRLGSRRGLTRGWRRRVRQAP</sequence>
<accession>A0A480IYT3</accession>
<organism evidence="2">
    <name type="scientific">Sus scrofa</name>
    <name type="common">Pig</name>
    <dbReference type="NCBI Taxonomy" id="9823"/>
    <lineage>
        <taxon>Eukaryota</taxon>
        <taxon>Metazoa</taxon>
        <taxon>Chordata</taxon>
        <taxon>Craniata</taxon>
        <taxon>Vertebrata</taxon>
        <taxon>Euteleostomi</taxon>
        <taxon>Mammalia</taxon>
        <taxon>Eutheria</taxon>
        <taxon>Laurasiatheria</taxon>
        <taxon>Artiodactyla</taxon>
        <taxon>Suina</taxon>
        <taxon>Suidae</taxon>
        <taxon>Sus</taxon>
    </lineage>
</organism>
<evidence type="ECO:0000256" key="1">
    <source>
        <dbReference type="SAM" id="MobiDB-lite"/>
    </source>
</evidence>
<reference evidence="2" key="1">
    <citation type="journal article" date="2019" name="PeerJ">
        <title>Genes of the pig, Sus scrofa, reconstructed with EvidentialGene.</title>
        <authorList>
            <person name="Gilbert D.G."/>
        </authorList>
    </citation>
    <scope>NUCLEOTIDE SEQUENCE</scope>
</reference>
<evidence type="ECO:0000313" key="2">
    <source>
        <dbReference type="EMBL" id="HDA41735.1"/>
    </source>
</evidence>